<evidence type="ECO:0000259" key="7">
    <source>
        <dbReference type="PROSITE" id="PS50106"/>
    </source>
</evidence>
<dbReference type="InterPro" id="IPR048767">
    <property type="entry name" value="SNX17-31_FERM_F2"/>
</dbReference>
<evidence type="ECO:0000256" key="1">
    <source>
        <dbReference type="ARBA" id="ARBA00004184"/>
    </source>
</evidence>
<dbReference type="InterPro" id="IPR037827">
    <property type="entry name" value="SNX27_FERM-like_dom"/>
</dbReference>
<evidence type="ECO:0000256" key="3">
    <source>
        <dbReference type="ARBA" id="ARBA00022753"/>
    </source>
</evidence>
<comment type="subcellular location">
    <subcellularLocation>
        <location evidence="2">Early endosome</location>
    </subcellularLocation>
    <subcellularLocation>
        <location evidence="1">Endomembrane system</location>
        <topology evidence="1">Peripheral membrane protein</topology>
    </subcellularLocation>
</comment>
<feature type="region of interest" description="Disordered" evidence="6">
    <location>
        <begin position="524"/>
        <end position="577"/>
    </location>
</feature>
<dbReference type="Gene3D" id="3.10.20.90">
    <property type="entry name" value="Phosphatidylinositol 3-kinase Catalytic Subunit, Chain A, domain 1"/>
    <property type="match status" value="1"/>
</dbReference>
<dbReference type="Gene3D" id="3.30.1520.10">
    <property type="entry name" value="Phox-like domain"/>
    <property type="match status" value="1"/>
</dbReference>
<evidence type="ECO:0000256" key="2">
    <source>
        <dbReference type="ARBA" id="ARBA00004412"/>
    </source>
</evidence>
<dbReference type="CDD" id="cd23070">
    <property type="entry name" value="PDZ_SNX27-like"/>
    <property type="match status" value="1"/>
</dbReference>
<proteinExistence type="predicted"/>
<dbReference type="SUPFAM" id="SSF64268">
    <property type="entry name" value="PX domain"/>
    <property type="match status" value="1"/>
</dbReference>
<feature type="domain" description="PDZ" evidence="7">
    <location>
        <begin position="19"/>
        <end position="112"/>
    </location>
</feature>
<dbReference type="GO" id="GO:0032456">
    <property type="term" value="P:endocytic recycling"/>
    <property type="evidence" value="ECO:0007669"/>
    <property type="project" value="TreeGrafter"/>
</dbReference>
<evidence type="ECO:0000259" key="9">
    <source>
        <dbReference type="PROSITE" id="PS50200"/>
    </source>
</evidence>
<evidence type="ECO:0000313" key="10">
    <source>
        <dbReference type="EMBL" id="KAJ7365701.1"/>
    </source>
</evidence>
<dbReference type="Pfam" id="PF00787">
    <property type="entry name" value="PX"/>
    <property type="match status" value="1"/>
</dbReference>
<dbReference type="FunFam" id="3.30.1520.10:FF:000003">
    <property type="entry name" value="sorting nexin-27 isoform X2"/>
    <property type="match status" value="1"/>
</dbReference>
<name>A0A9W9YSX6_9CNID</name>
<dbReference type="PANTHER" id="PTHR12431:SF19">
    <property type="entry name" value="SORTING NEXIN-27"/>
    <property type="match status" value="1"/>
</dbReference>
<dbReference type="Gene3D" id="2.30.42.10">
    <property type="match status" value="1"/>
</dbReference>
<dbReference type="InterPro" id="IPR029071">
    <property type="entry name" value="Ubiquitin-like_domsf"/>
</dbReference>
<dbReference type="InterPro" id="IPR036871">
    <property type="entry name" value="PX_dom_sf"/>
</dbReference>
<keyword evidence="5" id="KW-0472">Membrane</keyword>
<dbReference type="CDD" id="cd01777">
    <property type="entry name" value="FERM_F1_SNX27"/>
    <property type="match status" value="1"/>
</dbReference>
<dbReference type="OrthoDB" id="10036828at2759"/>
<dbReference type="PANTHER" id="PTHR12431">
    <property type="entry name" value="SORTING NEXIN 17 AND 27"/>
    <property type="match status" value="1"/>
</dbReference>
<dbReference type="CDD" id="cd06886">
    <property type="entry name" value="PX_SNX27"/>
    <property type="match status" value="1"/>
</dbReference>
<dbReference type="InterPro" id="IPR037835">
    <property type="entry name" value="SNX27_RA"/>
</dbReference>
<dbReference type="GO" id="GO:0006886">
    <property type="term" value="P:intracellular protein transport"/>
    <property type="evidence" value="ECO:0007669"/>
    <property type="project" value="TreeGrafter"/>
</dbReference>
<gene>
    <name evidence="10" type="primary">SNX27</name>
    <name evidence="10" type="ORF">OS493_002416</name>
</gene>
<dbReference type="CDD" id="cd13338">
    <property type="entry name" value="FERM-like_C_SNX27"/>
    <property type="match status" value="1"/>
</dbReference>
<feature type="compositionally biased region" description="Polar residues" evidence="6">
    <location>
        <begin position="530"/>
        <end position="561"/>
    </location>
</feature>
<dbReference type="GO" id="GO:0032266">
    <property type="term" value="F:phosphatidylinositol-3-phosphate binding"/>
    <property type="evidence" value="ECO:0007669"/>
    <property type="project" value="InterPro"/>
</dbReference>
<dbReference type="SMART" id="SM00228">
    <property type="entry name" value="PDZ"/>
    <property type="match status" value="1"/>
</dbReference>
<evidence type="ECO:0000256" key="6">
    <source>
        <dbReference type="SAM" id="MobiDB-lite"/>
    </source>
</evidence>
<dbReference type="InterPro" id="IPR001683">
    <property type="entry name" value="PX_dom"/>
</dbReference>
<dbReference type="Pfam" id="PF00788">
    <property type="entry name" value="RA"/>
    <property type="match status" value="1"/>
</dbReference>
<dbReference type="Gene3D" id="1.20.80.60">
    <property type="match status" value="1"/>
</dbReference>
<dbReference type="InterPro" id="IPR036034">
    <property type="entry name" value="PDZ_sf"/>
</dbReference>
<evidence type="ECO:0000313" key="11">
    <source>
        <dbReference type="Proteomes" id="UP001163046"/>
    </source>
</evidence>
<feature type="domain" description="Ras-associating" evidence="9">
    <location>
        <begin position="251"/>
        <end position="343"/>
    </location>
</feature>
<dbReference type="PROSITE" id="PS50106">
    <property type="entry name" value="PDZ"/>
    <property type="match status" value="1"/>
</dbReference>
<evidence type="ECO:0000256" key="5">
    <source>
        <dbReference type="ARBA" id="ARBA00023136"/>
    </source>
</evidence>
<sequence>MADEEEEPRRRADPYGPRLIELCRGENGFGFNVRGQISEGGQLKSINGDLYAPMQHVSAVLESGPAHSGGVRIGDRILEVNGENVEGATHKHVVSLIKRGGDKLTLVVISVSQQEAEKLDSESSSGGEYYDYSDKRAVPISIPETRQVVSDGETYVVYNIYFGDKHICSRRYKEFSNMHNLLKKEFRDFQFPKFPGKWPFHLSDQQLEARRKGLEAYLEQVNSVRVIGETDIMEEFLKSSENHITQEEEEEDGSMKVELRVFLPDNSITTVSVLKCQKTDDVYQALTEKLNMNEESISNFALFEIVDDGFERKLAKNEFPHSVYIRSYSALSTTSLALRKWIFTLAREVNMNTDDNAVNLLYSQAVSELRTRKLLPGKNLQKLKDLQAGNKKKEYLDVARTLEGYGTVLFPHCACDARKSGHVIASLSLSNFRLRACSDQGDREEQEHTFNWEELTQWEADTEAMAFCFEYSKGGKKPRWVKIYSQYYVFMNACVDRVMAEIEWNKKDGILPLYPGGLEANRTLEESTDSTDSQETPVNSGTTQNSHTKPSAKNNKFSMPKTSAKKQPHSTIDDDDL</sequence>
<keyword evidence="11" id="KW-1185">Reference proteome</keyword>
<keyword evidence="3" id="KW-0967">Endosome</keyword>
<dbReference type="InterPro" id="IPR000159">
    <property type="entry name" value="RA_dom"/>
</dbReference>
<dbReference type="GO" id="GO:0005769">
    <property type="term" value="C:early endosome"/>
    <property type="evidence" value="ECO:0007669"/>
    <property type="project" value="UniProtKB-SubCell"/>
</dbReference>
<comment type="caution">
    <text evidence="10">The sequence shown here is derived from an EMBL/GenBank/DDBJ whole genome shotgun (WGS) entry which is preliminary data.</text>
</comment>
<dbReference type="SUPFAM" id="SSF50156">
    <property type="entry name" value="PDZ domain-like"/>
    <property type="match status" value="1"/>
</dbReference>
<keyword evidence="4" id="KW-0446">Lipid-binding</keyword>
<dbReference type="PROSITE" id="PS50200">
    <property type="entry name" value="RA"/>
    <property type="match status" value="1"/>
</dbReference>
<dbReference type="SMART" id="SM00312">
    <property type="entry name" value="PX"/>
    <property type="match status" value="1"/>
</dbReference>
<dbReference type="InterPro" id="IPR001478">
    <property type="entry name" value="PDZ"/>
</dbReference>
<dbReference type="Pfam" id="PF21271">
    <property type="entry name" value="SNX17-31_F2_FERM"/>
    <property type="match status" value="1"/>
</dbReference>
<dbReference type="SUPFAM" id="SSF54236">
    <property type="entry name" value="Ubiquitin-like"/>
    <property type="match status" value="1"/>
</dbReference>
<evidence type="ECO:0000259" key="8">
    <source>
        <dbReference type="PROSITE" id="PS50195"/>
    </source>
</evidence>
<reference evidence="10" key="1">
    <citation type="submission" date="2023-01" db="EMBL/GenBank/DDBJ databases">
        <title>Genome assembly of the deep-sea coral Lophelia pertusa.</title>
        <authorList>
            <person name="Herrera S."/>
            <person name="Cordes E."/>
        </authorList>
    </citation>
    <scope>NUCLEOTIDE SEQUENCE</scope>
    <source>
        <strain evidence="10">USNM1676648</strain>
        <tissue evidence="10">Polyp</tissue>
    </source>
</reference>
<protein>
    <submittedName>
        <fullName evidence="10">Sorting nexin-27</fullName>
    </submittedName>
</protein>
<dbReference type="EMBL" id="MU827302">
    <property type="protein sequence ID" value="KAJ7365701.1"/>
    <property type="molecule type" value="Genomic_DNA"/>
</dbReference>
<dbReference type="InterPro" id="IPR037833">
    <property type="entry name" value="SNX27_PX"/>
</dbReference>
<accession>A0A9W9YSX6</accession>
<dbReference type="GO" id="GO:0007165">
    <property type="term" value="P:signal transduction"/>
    <property type="evidence" value="ECO:0007669"/>
    <property type="project" value="InterPro"/>
</dbReference>
<dbReference type="PROSITE" id="PS50195">
    <property type="entry name" value="PX"/>
    <property type="match status" value="1"/>
</dbReference>
<dbReference type="AlphaFoldDB" id="A0A9W9YSX6"/>
<feature type="domain" description="PX" evidence="8">
    <location>
        <begin position="134"/>
        <end position="244"/>
    </location>
</feature>
<organism evidence="10 11">
    <name type="scientific">Desmophyllum pertusum</name>
    <dbReference type="NCBI Taxonomy" id="174260"/>
    <lineage>
        <taxon>Eukaryota</taxon>
        <taxon>Metazoa</taxon>
        <taxon>Cnidaria</taxon>
        <taxon>Anthozoa</taxon>
        <taxon>Hexacorallia</taxon>
        <taxon>Scleractinia</taxon>
        <taxon>Caryophylliina</taxon>
        <taxon>Caryophylliidae</taxon>
        <taxon>Desmophyllum</taxon>
    </lineage>
</organism>
<dbReference type="Proteomes" id="UP001163046">
    <property type="component" value="Unassembled WGS sequence"/>
</dbReference>
<evidence type="ECO:0000256" key="4">
    <source>
        <dbReference type="ARBA" id="ARBA00023121"/>
    </source>
</evidence>
<dbReference type="Pfam" id="PF00595">
    <property type="entry name" value="PDZ"/>
    <property type="match status" value="1"/>
</dbReference>